<evidence type="ECO:0000256" key="2">
    <source>
        <dbReference type="SAM" id="MobiDB-lite"/>
    </source>
</evidence>
<keyword evidence="5" id="KW-1185">Reference proteome</keyword>
<dbReference type="Gene3D" id="1.10.150.130">
    <property type="match status" value="1"/>
</dbReference>
<name>A0A5C6B7G7_9BACT</name>
<dbReference type="EMBL" id="SJPN01000012">
    <property type="protein sequence ID" value="TWT92118.1"/>
    <property type="molecule type" value="Genomic_DNA"/>
</dbReference>
<accession>A0A5C6B7G7</accession>
<evidence type="ECO:0008006" key="6">
    <source>
        <dbReference type="Google" id="ProtNLM"/>
    </source>
</evidence>
<feature type="region of interest" description="Disordered" evidence="2">
    <location>
        <begin position="1"/>
        <end position="20"/>
    </location>
</feature>
<proteinExistence type="predicted"/>
<evidence type="ECO:0000313" key="5">
    <source>
        <dbReference type="Proteomes" id="UP000320176"/>
    </source>
</evidence>
<evidence type="ECO:0000256" key="1">
    <source>
        <dbReference type="ARBA" id="ARBA00023125"/>
    </source>
</evidence>
<evidence type="ECO:0000313" key="4">
    <source>
        <dbReference type="EMBL" id="TWU07747.1"/>
    </source>
</evidence>
<evidence type="ECO:0000313" key="3">
    <source>
        <dbReference type="EMBL" id="TWT92118.1"/>
    </source>
</evidence>
<dbReference type="Proteomes" id="UP000320176">
    <property type="component" value="Unassembled WGS sequence"/>
</dbReference>
<keyword evidence="1" id="KW-0238">DNA-binding</keyword>
<dbReference type="InterPro" id="IPR010998">
    <property type="entry name" value="Integrase_recombinase_N"/>
</dbReference>
<dbReference type="GO" id="GO:0003677">
    <property type="term" value="F:DNA binding"/>
    <property type="evidence" value="ECO:0007669"/>
    <property type="project" value="UniProtKB-KW"/>
</dbReference>
<protein>
    <recommendedName>
        <fullName evidence="6">Integrase SAM-like N-terminal domain-containing protein</fullName>
    </recommendedName>
</protein>
<comment type="caution">
    <text evidence="4">The sequence shown here is derived from an EMBL/GenBank/DDBJ whole genome shotgun (WGS) entry which is preliminary data.</text>
</comment>
<reference evidence="4 5" key="1">
    <citation type="submission" date="2019-02" db="EMBL/GenBank/DDBJ databases">
        <title>Deep-cultivation of Planctomycetes and their phenomic and genomic characterization uncovers novel biology.</title>
        <authorList>
            <person name="Wiegand S."/>
            <person name="Jogler M."/>
            <person name="Boedeker C."/>
            <person name="Pinto D."/>
            <person name="Vollmers J."/>
            <person name="Rivas-Marin E."/>
            <person name="Kohn T."/>
            <person name="Peeters S.H."/>
            <person name="Heuer A."/>
            <person name="Rast P."/>
            <person name="Oberbeckmann S."/>
            <person name="Bunk B."/>
            <person name="Jeske O."/>
            <person name="Meyerdierks A."/>
            <person name="Storesund J.E."/>
            <person name="Kallscheuer N."/>
            <person name="Luecker S."/>
            <person name="Lage O.M."/>
            <person name="Pohl T."/>
            <person name="Merkel B.J."/>
            <person name="Hornburger P."/>
            <person name="Mueller R.-W."/>
            <person name="Bruemmer F."/>
            <person name="Labrenz M."/>
            <person name="Spormann A.M."/>
            <person name="Op Den Camp H."/>
            <person name="Overmann J."/>
            <person name="Amann R."/>
            <person name="Jetten M.S.M."/>
            <person name="Mascher T."/>
            <person name="Medema M.H."/>
            <person name="Devos D.P."/>
            <person name="Kaster A.-K."/>
            <person name="Ovreas L."/>
            <person name="Rohde M."/>
            <person name="Galperin M.Y."/>
            <person name="Jogler C."/>
        </authorList>
    </citation>
    <scope>NUCLEOTIDE SEQUENCE [LARGE SCALE GENOMIC DNA]</scope>
    <source>
        <strain evidence="4 5">Pla52n</strain>
    </source>
</reference>
<dbReference type="EMBL" id="SJPN01000001">
    <property type="protein sequence ID" value="TWU07747.1"/>
    <property type="molecule type" value="Genomic_DNA"/>
</dbReference>
<organism evidence="4 5">
    <name type="scientific">Stieleria varia</name>
    <dbReference type="NCBI Taxonomy" id="2528005"/>
    <lineage>
        <taxon>Bacteria</taxon>
        <taxon>Pseudomonadati</taxon>
        <taxon>Planctomycetota</taxon>
        <taxon>Planctomycetia</taxon>
        <taxon>Pirellulales</taxon>
        <taxon>Pirellulaceae</taxon>
        <taxon>Stieleria</taxon>
    </lineage>
</organism>
<dbReference type="AlphaFoldDB" id="A0A5C6B7G7"/>
<sequence length="99" mass="10981">MPEGNLRTSESDLEERGHIDPKEPLVLQEYRSVIRANQFAYSTEEAYVAQVRKFLRAVKRLDAFERVGAEDGYGLSDLTARDVESHPTNLAVSVAASAA</sequence>
<dbReference type="RefSeq" id="WP_146517923.1">
    <property type="nucleotide sequence ID" value="NZ_CP151726.1"/>
</dbReference>
<gene>
    <name evidence="4" type="ORF">Pla52n_03200</name>
    <name evidence="3" type="ORF">Pla52n_64150</name>
</gene>